<name>A0AAD0LDN9_9MONO</name>
<dbReference type="Proteomes" id="UP000830066">
    <property type="component" value="Segment"/>
</dbReference>
<keyword evidence="2" id="KW-1185">Reference proteome</keyword>
<proteinExistence type="predicted"/>
<evidence type="ECO:0000313" key="1">
    <source>
        <dbReference type="EMBL" id="AXA52563.1"/>
    </source>
</evidence>
<organism evidence="1 2">
    <name type="scientific">Linepithema humile rhabdo-like virus 1</name>
    <dbReference type="NCBI Taxonomy" id="2259786"/>
    <lineage>
        <taxon>Viruses</taxon>
        <taxon>Riboviria</taxon>
        <taxon>Orthornavirae</taxon>
        <taxon>Negarnaviricota</taxon>
        <taxon>Haploviricotina</taxon>
        <taxon>Monjiviricetes</taxon>
        <taxon>Mononegavirales</taxon>
        <taxon>Lispiviridae</taxon>
        <taxon>Synelinevirus</taxon>
        <taxon>Synelinevirus paranaense</taxon>
    </lineage>
</organism>
<protein>
    <submittedName>
        <fullName evidence="1">Capsid</fullName>
    </submittedName>
</protein>
<evidence type="ECO:0000313" key="2">
    <source>
        <dbReference type="Proteomes" id="UP000830066"/>
    </source>
</evidence>
<reference evidence="1" key="1">
    <citation type="journal article" date="2018" name="J. Gen. Virol.">
        <title>Viruses of invasive Argentine ants from the European Main supercolony: characterization, interactions and evolution.</title>
        <authorList>
            <person name="Viljakainen L."/>
            <person name="Holmberg I."/>
            <person name="Abril S."/>
            <person name="Jurvansuu J."/>
        </authorList>
    </citation>
    <scope>NUCLEOTIDE SEQUENCE</scope>
    <source>
        <strain evidence="1">11CAT06</strain>
    </source>
</reference>
<dbReference type="EMBL" id="MH213246">
    <property type="protein sequence ID" value="AXA52563.1"/>
    <property type="molecule type" value="Viral_cRNA"/>
</dbReference>
<dbReference type="GeneID" id="80537726"/>
<sequence>MMNQGNMAETYKPGAINQKRRAFLKTLASEHQDFYNNPDRFIIQNASLSSGKGNKSYARINFIPQTPKIINIYTYEGDEDIDDYTRSCIHAYALSILYVKEWQDENNPQYADMLGCVITILATYTFYKNLKESGLEKFLKRCNMEANKVSWTSIEEVKDETKDTREAVALEMGLDNFDSSPQSSTIVALSTLILIGKNVTDVNRDGWFRNRWRGLANIATVLIDADRLEPPVLRNCQALYSVCAANQPIRSCLFKVIRSFASITNNENHIIFDRIVRLLQWSEMSHMWMIIDSIFCQHPDILNFSELRGPEISAMSVAISFLKRFPYEDRAYLKLLYDHNDLIPLHSQNFIHFTAAAHAIASLTKTSMLNINTRFSENVKEFQERVKDYIQAKSKIGPISAAISFTETSSETVRRMLIKSIEGSDIVQDVPDFEDRQPEVRE</sequence>
<dbReference type="KEGG" id="vg:80537726"/>
<accession>A0AAD0LDN9</accession>
<dbReference type="RefSeq" id="YP_010799352.1">
    <property type="nucleotide sequence ID" value="NC_076632.1"/>
</dbReference>